<feature type="region of interest" description="Disordered" evidence="1">
    <location>
        <begin position="37"/>
        <end position="61"/>
    </location>
</feature>
<reference evidence="2 3" key="1">
    <citation type="submission" date="2017-12" db="EMBL/GenBank/DDBJ databases">
        <title>Confluentibacter flavum sp. nov., isolated from the saline lake.</title>
        <authorList>
            <person name="Yu L."/>
        </authorList>
    </citation>
    <scope>NUCLEOTIDE SEQUENCE [LARGE SCALE GENOMIC DNA]</scope>
    <source>
        <strain evidence="2 3">3B</strain>
    </source>
</reference>
<dbReference type="EMBL" id="PJEO01000011">
    <property type="protein sequence ID" value="PKQ46587.1"/>
    <property type="molecule type" value="Genomic_DNA"/>
</dbReference>
<protein>
    <submittedName>
        <fullName evidence="2">Uncharacterized protein</fullName>
    </submittedName>
</protein>
<proteinExistence type="predicted"/>
<sequence length="61" mass="7117">MIKVIQAASIDLFYGIGDIKTYRTANKWLHPQVYPRMQKDNNGRLRNKITGEELNQKPKKS</sequence>
<name>A0A2N3HNS6_9FLAO</name>
<keyword evidence="3" id="KW-1185">Reference proteome</keyword>
<dbReference type="AlphaFoldDB" id="A0A2N3HNS6"/>
<accession>A0A2N3HNS6</accession>
<comment type="caution">
    <text evidence="2">The sequence shown here is derived from an EMBL/GenBank/DDBJ whole genome shotgun (WGS) entry which is preliminary data.</text>
</comment>
<gene>
    <name evidence="2" type="ORF">CSW08_02170</name>
</gene>
<organism evidence="2 3">
    <name type="scientific">Confluentibacter flavum</name>
    <dbReference type="NCBI Taxonomy" id="1909700"/>
    <lineage>
        <taxon>Bacteria</taxon>
        <taxon>Pseudomonadati</taxon>
        <taxon>Bacteroidota</taxon>
        <taxon>Flavobacteriia</taxon>
        <taxon>Flavobacteriales</taxon>
        <taxon>Flavobacteriaceae</taxon>
        <taxon>Confluentibacter</taxon>
    </lineage>
</organism>
<evidence type="ECO:0000313" key="3">
    <source>
        <dbReference type="Proteomes" id="UP000233435"/>
    </source>
</evidence>
<evidence type="ECO:0000313" key="2">
    <source>
        <dbReference type="EMBL" id="PKQ46587.1"/>
    </source>
</evidence>
<dbReference type="Proteomes" id="UP000233435">
    <property type="component" value="Unassembled WGS sequence"/>
</dbReference>
<evidence type="ECO:0000256" key="1">
    <source>
        <dbReference type="SAM" id="MobiDB-lite"/>
    </source>
</evidence>